<name>A0A1F6GAS6_9PROT</name>
<feature type="compositionally biased region" description="Basic and acidic residues" evidence="1">
    <location>
        <begin position="184"/>
        <end position="193"/>
    </location>
</feature>
<comment type="caution">
    <text evidence="2">The sequence shown here is derived from an EMBL/GenBank/DDBJ whole genome shotgun (WGS) entry which is preliminary data.</text>
</comment>
<organism evidence="2 3">
    <name type="scientific">Candidatus Lambdaproteobacteria bacterium RIFOXYD2_FULL_50_16</name>
    <dbReference type="NCBI Taxonomy" id="1817772"/>
    <lineage>
        <taxon>Bacteria</taxon>
        <taxon>Pseudomonadati</taxon>
        <taxon>Pseudomonadota</taxon>
        <taxon>Candidatus Lambdaproteobacteria</taxon>
    </lineage>
</organism>
<dbReference type="AlphaFoldDB" id="A0A1F6GAS6"/>
<gene>
    <name evidence="2" type="ORF">A2527_08545</name>
</gene>
<dbReference type="Proteomes" id="UP000178449">
    <property type="component" value="Unassembled WGS sequence"/>
</dbReference>
<proteinExistence type="predicted"/>
<evidence type="ECO:0000313" key="3">
    <source>
        <dbReference type="Proteomes" id="UP000178449"/>
    </source>
</evidence>
<dbReference type="STRING" id="1817772.A2527_08545"/>
<feature type="compositionally biased region" description="Low complexity" evidence="1">
    <location>
        <begin position="194"/>
        <end position="214"/>
    </location>
</feature>
<accession>A0A1F6GAS6</accession>
<dbReference type="EMBL" id="MFNE01000026">
    <property type="protein sequence ID" value="OGG95211.1"/>
    <property type="molecule type" value="Genomic_DNA"/>
</dbReference>
<reference evidence="2 3" key="1">
    <citation type="journal article" date="2016" name="Nat. Commun.">
        <title>Thousands of microbial genomes shed light on interconnected biogeochemical processes in an aquifer system.</title>
        <authorList>
            <person name="Anantharaman K."/>
            <person name="Brown C.T."/>
            <person name="Hug L.A."/>
            <person name="Sharon I."/>
            <person name="Castelle C.J."/>
            <person name="Probst A.J."/>
            <person name="Thomas B.C."/>
            <person name="Singh A."/>
            <person name="Wilkins M.J."/>
            <person name="Karaoz U."/>
            <person name="Brodie E.L."/>
            <person name="Williams K.H."/>
            <person name="Hubbard S.S."/>
            <person name="Banfield J.F."/>
        </authorList>
    </citation>
    <scope>NUCLEOTIDE SEQUENCE [LARGE SCALE GENOMIC DNA]</scope>
</reference>
<evidence type="ECO:0000256" key="1">
    <source>
        <dbReference type="SAM" id="MobiDB-lite"/>
    </source>
</evidence>
<evidence type="ECO:0000313" key="2">
    <source>
        <dbReference type="EMBL" id="OGG95211.1"/>
    </source>
</evidence>
<feature type="compositionally biased region" description="Basic and acidic residues" evidence="1">
    <location>
        <begin position="215"/>
        <end position="230"/>
    </location>
</feature>
<protein>
    <submittedName>
        <fullName evidence="2">Uncharacterized protein</fullName>
    </submittedName>
</protein>
<feature type="region of interest" description="Disordered" evidence="1">
    <location>
        <begin position="166"/>
        <end position="261"/>
    </location>
</feature>
<sequence length="261" mass="29126">MTKTTNLFLFFVFFTLLNGWAFDLLAQDELLTQRLAALQQGFSEENQLNGDESLAPLRQTNLKQINQLIKGFVPLKPRLQLLVNEQSQMLPNCLEPRCSWARRSLEGAYQLAQADPSLQAHPKRTEILNALMEATNQQQQAQLGETGAQAASLAQTKWALKLLEEEPSPKDSKNQSDNSSPSKADQKGQEKEPQSGQSPPKPSDPSSESQSQEAKAAKKMDAKEAQKELLKLQSAAKEIREQRAKAMGVRSRGEEPVEQDW</sequence>